<gene>
    <name evidence="1" type="ORF">RHMOL_Rhmol01G0013200</name>
</gene>
<keyword evidence="2" id="KW-1185">Reference proteome</keyword>
<evidence type="ECO:0000313" key="2">
    <source>
        <dbReference type="Proteomes" id="UP001062846"/>
    </source>
</evidence>
<reference evidence="1" key="1">
    <citation type="submission" date="2022-02" db="EMBL/GenBank/DDBJ databases">
        <title>Plant Genome Project.</title>
        <authorList>
            <person name="Zhang R.-G."/>
        </authorList>
    </citation>
    <scope>NUCLEOTIDE SEQUENCE</scope>
    <source>
        <strain evidence="1">AT1</strain>
    </source>
</reference>
<sequence>MDKRGASSLGVHQRKIKKRSRKKKLLEKIFDYLKSDSFLFAPWVSSQPSVSPTKTLPTATAGAEIIKPHEDEDKKLVEKVGDYLKSDSYLYAPLIGPQPSHGVDANIAGPHSGSVRLLKRVTAEVSTRIITKKTNQPTEDTLNVIGGDEPSENTRLKNCLAVQRTVAHQETLKHVVHQHCRSSIPAFGKLLRDLGLIGFLPIRREWDSWDRAKEACRGVNRCCFYTYWCIEENRGSTVNKSTPDKSDHLFTVGQIHAEVCLEGAAEGGGGGGAEVTGCDEDFVSSFLELRVGEGEDKLGGDGVGEVAVVGWWSSNWG</sequence>
<dbReference type="Proteomes" id="UP001062846">
    <property type="component" value="Chromosome 1"/>
</dbReference>
<proteinExistence type="predicted"/>
<organism evidence="1 2">
    <name type="scientific">Rhododendron molle</name>
    <name type="common">Chinese azalea</name>
    <name type="synonym">Azalea mollis</name>
    <dbReference type="NCBI Taxonomy" id="49168"/>
    <lineage>
        <taxon>Eukaryota</taxon>
        <taxon>Viridiplantae</taxon>
        <taxon>Streptophyta</taxon>
        <taxon>Embryophyta</taxon>
        <taxon>Tracheophyta</taxon>
        <taxon>Spermatophyta</taxon>
        <taxon>Magnoliopsida</taxon>
        <taxon>eudicotyledons</taxon>
        <taxon>Gunneridae</taxon>
        <taxon>Pentapetalae</taxon>
        <taxon>asterids</taxon>
        <taxon>Ericales</taxon>
        <taxon>Ericaceae</taxon>
        <taxon>Ericoideae</taxon>
        <taxon>Rhodoreae</taxon>
        <taxon>Rhododendron</taxon>
    </lineage>
</organism>
<name>A0ACC0PZI2_RHOML</name>
<comment type="caution">
    <text evidence="1">The sequence shown here is derived from an EMBL/GenBank/DDBJ whole genome shotgun (WGS) entry which is preliminary data.</text>
</comment>
<accession>A0ACC0PZI2</accession>
<protein>
    <submittedName>
        <fullName evidence="1">Uncharacterized protein</fullName>
    </submittedName>
</protein>
<evidence type="ECO:0000313" key="1">
    <source>
        <dbReference type="EMBL" id="KAI8570178.1"/>
    </source>
</evidence>
<dbReference type="EMBL" id="CM046388">
    <property type="protein sequence ID" value="KAI8570178.1"/>
    <property type="molecule type" value="Genomic_DNA"/>
</dbReference>